<dbReference type="EMBL" id="JBHUEH010000009">
    <property type="protein sequence ID" value="MFD1884372.1"/>
    <property type="molecule type" value="Genomic_DNA"/>
</dbReference>
<evidence type="ECO:0000313" key="2">
    <source>
        <dbReference type="Proteomes" id="UP001597233"/>
    </source>
</evidence>
<keyword evidence="2" id="KW-1185">Reference proteome</keyword>
<name>A0ABW4RE08_9BACL</name>
<evidence type="ECO:0008006" key="3">
    <source>
        <dbReference type="Google" id="ProtNLM"/>
    </source>
</evidence>
<sequence>MKVNPIEAVRKITADLAYYTRQIFEKRAEQQEKYAQQKRAASHTQTEVQFEQMLEKVPSHHTVSKPAALSTIPYEDLADFKVLHNQYEHTPLTHQRIAHAQKAYELSMNEQSPVTIEPFDSRA</sequence>
<organism evidence="1 2">
    <name type="scientific">Paenibacillus wenxiniae</name>
    <dbReference type="NCBI Taxonomy" id="1636843"/>
    <lineage>
        <taxon>Bacteria</taxon>
        <taxon>Bacillati</taxon>
        <taxon>Bacillota</taxon>
        <taxon>Bacilli</taxon>
        <taxon>Bacillales</taxon>
        <taxon>Paenibacillaceae</taxon>
        <taxon>Paenibacillus</taxon>
    </lineage>
</organism>
<proteinExistence type="predicted"/>
<accession>A0ABW4RE08</accession>
<protein>
    <recommendedName>
        <fullName evidence="3">YkyB-like protein</fullName>
    </recommendedName>
</protein>
<dbReference type="Proteomes" id="UP001597233">
    <property type="component" value="Unassembled WGS sequence"/>
</dbReference>
<comment type="caution">
    <text evidence="1">The sequence shown here is derived from an EMBL/GenBank/DDBJ whole genome shotgun (WGS) entry which is preliminary data.</text>
</comment>
<reference evidence="2" key="1">
    <citation type="journal article" date="2019" name="Int. J. Syst. Evol. Microbiol.">
        <title>The Global Catalogue of Microorganisms (GCM) 10K type strain sequencing project: providing services to taxonomists for standard genome sequencing and annotation.</title>
        <authorList>
            <consortium name="The Broad Institute Genomics Platform"/>
            <consortium name="The Broad Institute Genome Sequencing Center for Infectious Disease"/>
            <person name="Wu L."/>
            <person name="Ma J."/>
        </authorList>
    </citation>
    <scope>NUCLEOTIDE SEQUENCE [LARGE SCALE GENOMIC DNA]</scope>
    <source>
        <strain evidence="2">CCUG 54950</strain>
    </source>
</reference>
<evidence type="ECO:0000313" key="1">
    <source>
        <dbReference type="EMBL" id="MFD1884372.1"/>
    </source>
</evidence>
<gene>
    <name evidence="1" type="ORF">ACFSC9_02455</name>
</gene>
<dbReference type="RefSeq" id="WP_347326296.1">
    <property type="nucleotide sequence ID" value="NZ_JBCGUH010000010.1"/>
</dbReference>